<evidence type="ECO:0000313" key="4">
    <source>
        <dbReference type="RefSeq" id="XP_013784841.1"/>
    </source>
</evidence>
<name>A0ABM1BM82_LIMPO</name>
<accession>A0ABM1BM82</accession>
<feature type="non-terminal residue" evidence="4">
    <location>
        <position position="264"/>
    </location>
</feature>
<keyword evidence="2" id="KW-0732">Signal</keyword>
<reference evidence="4" key="1">
    <citation type="submission" date="2025-08" db="UniProtKB">
        <authorList>
            <consortium name="RefSeq"/>
        </authorList>
    </citation>
    <scope>IDENTIFICATION</scope>
    <source>
        <tissue evidence="4">Muscle</tissue>
    </source>
</reference>
<protein>
    <submittedName>
        <fullName evidence="4">Uncharacterized protein LOC106468934</fullName>
    </submittedName>
</protein>
<evidence type="ECO:0000256" key="2">
    <source>
        <dbReference type="SAM" id="SignalP"/>
    </source>
</evidence>
<dbReference type="Proteomes" id="UP000694941">
    <property type="component" value="Unplaced"/>
</dbReference>
<proteinExistence type="predicted"/>
<feature type="compositionally biased region" description="Basic and acidic residues" evidence="1">
    <location>
        <begin position="159"/>
        <end position="176"/>
    </location>
</feature>
<feature type="region of interest" description="Disordered" evidence="1">
    <location>
        <begin position="71"/>
        <end position="90"/>
    </location>
</feature>
<evidence type="ECO:0000256" key="1">
    <source>
        <dbReference type="SAM" id="MobiDB-lite"/>
    </source>
</evidence>
<dbReference type="RefSeq" id="XP_013784841.1">
    <property type="nucleotide sequence ID" value="XM_013929387.2"/>
</dbReference>
<dbReference type="GeneID" id="106468934"/>
<feature type="region of interest" description="Disordered" evidence="1">
    <location>
        <begin position="159"/>
        <end position="188"/>
    </location>
</feature>
<feature type="signal peptide" evidence="2">
    <location>
        <begin position="1"/>
        <end position="24"/>
    </location>
</feature>
<organism evidence="3 4">
    <name type="scientific">Limulus polyphemus</name>
    <name type="common">Atlantic horseshoe crab</name>
    <dbReference type="NCBI Taxonomy" id="6850"/>
    <lineage>
        <taxon>Eukaryota</taxon>
        <taxon>Metazoa</taxon>
        <taxon>Ecdysozoa</taxon>
        <taxon>Arthropoda</taxon>
        <taxon>Chelicerata</taxon>
        <taxon>Merostomata</taxon>
        <taxon>Xiphosura</taxon>
        <taxon>Limulidae</taxon>
        <taxon>Limulus</taxon>
    </lineage>
</organism>
<keyword evidence="3" id="KW-1185">Reference proteome</keyword>
<evidence type="ECO:0000313" key="3">
    <source>
        <dbReference type="Proteomes" id="UP000694941"/>
    </source>
</evidence>
<gene>
    <name evidence="4" type="primary">LOC106468934</name>
</gene>
<feature type="chain" id="PRO_5047394311" evidence="2">
    <location>
        <begin position="25"/>
        <end position="264"/>
    </location>
</feature>
<sequence length="264" mass="30369">MNGHVLFRALLMETFLLISGRTFASTSVAACGCDPNLEKRIETVEIVTLTLNFKMNNIKARTEELETRLEVEASQKRPSKQEEVNGEKEQEMSVLQKKIATLEENNRSCLNELRTLKKQLEDVSKKLEYQSLDIMMIKDTSISLIKSVAEYIKNDTVHGHPEDYNEESKHDDKKDVQTTTIPERPEPHENKWDKKYCELVTSDKDLHVFYQGKPVKNGHRVKDGGDIMLFCLHGKTENHQPVVKKLICHNGQWNKKIPSCPFDS</sequence>